<dbReference type="Pfam" id="PF02602">
    <property type="entry name" value="HEM4"/>
    <property type="match status" value="1"/>
</dbReference>
<dbReference type="SUPFAM" id="SSF69618">
    <property type="entry name" value="HemD-like"/>
    <property type="match status" value="1"/>
</dbReference>
<dbReference type="AlphaFoldDB" id="A0A838XRF2"/>
<proteinExistence type="predicted"/>
<dbReference type="CDD" id="cd06578">
    <property type="entry name" value="HemD"/>
    <property type="match status" value="1"/>
</dbReference>
<dbReference type="Gene3D" id="3.40.50.10090">
    <property type="match status" value="2"/>
</dbReference>
<accession>A0A838XRF2</accession>
<dbReference type="InterPro" id="IPR003754">
    <property type="entry name" value="4pyrrol_synth_uPrphyn_synth"/>
</dbReference>
<feature type="domain" description="Tetrapyrrole biosynthesis uroporphyrinogen III synthase" evidence="1">
    <location>
        <begin position="12"/>
        <end position="226"/>
    </location>
</feature>
<organism evidence="2 3">
    <name type="scientific">Stappia taiwanensis</name>
    <dbReference type="NCBI Taxonomy" id="992267"/>
    <lineage>
        <taxon>Bacteria</taxon>
        <taxon>Pseudomonadati</taxon>
        <taxon>Pseudomonadota</taxon>
        <taxon>Alphaproteobacteria</taxon>
        <taxon>Hyphomicrobiales</taxon>
        <taxon>Stappiaceae</taxon>
        <taxon>Stappia</taxon>
    </lineage>
</organism>
<reference evidence="2 3" key="2">
    <citation type="submission" date="2020-08" db="EMBL/GenBank/DDBJ databases">
        <title>Stappia taiwanensis sp. nov., isolated from a coastal thermal spring.</title>
        <authorList>
            <person name="Kampfer P."/>
        </authorList>
    </citation>
    <scope>NUCLEOTIDE SEQUENCE [LARGE SCALE GENOMIC DNA]</scope>
    <source>
        <strain evidence="2 3">DSM 23284</strain>
    </source>
</reference>
<evidence type="ECO:0000313" key="3">
    <source>
        <dbReference type="Proteomes" id="UP000559404"/>
    </source>
</evidence>
<dbReference type="Proteomes" id="UP000559404">
    <property type="component" value="Unassembled WGS sequence"/>
</dbReference>
<evidence type="ECO:0000313" key="2">
    <source>
        <dbReference type="EMBL" id="MBA4612882.1"/>
    </source>
</evidence>
<dbReference type="GO" id="GO:0004852">
    <property type="term" value="F:uroporphyrinogen-III synthase activity"/>
    <property type="evidence" value="ECO:0007669"/>
    <property type="project" value="InterPro"/>
</dbReference>
<dbReference type="EMBL" id="JACEON010000014">
    <property type="protein sequence ID" value="MBA4612882.1"/>
    <property type="molecule type" value="Genomic_DNA"/>
</dbReference>
<name>A0A838XRF2_9HYPH</name>
<evidence type="ECO:0000259" key="1">
    <source>
        <dbReference type="Pfam" id="PF02602"/>
    </source>
</evidence>
<keyword evidence="3" id="KW-1185">Reference proteome</keyword>
<dbReference type="RefSeq" id="WP_181761079.1">
    <property type="nucleotide sequence ID" value="NZ_BMCR01000011.1"/>
</dbReference>
<sequence>MLVTRPEPAASRTAELLRRHGHEPVVAPLFEPFDLDVTDWPEPEGLGALAVTSARAIAAMETRPIWPRLAGLPVFAVGPACGAAAQAAGCSRVTVAGGTMDTLAETITMARPARPVLYLAGRHRSGDLCAALARSGIGCMMREVYAMERAGDPPARVREALTSGALRHVLVYSRRGGQALADVLGRFDRPPPPLRIYALSENAGAPLRPFGALAVAENPSEAALIALFDAAC</sequence>
<protein>
    <submittedName>
        <fullName evidence="2">Uroporphyrinogen-III synthase</fullName>
    </submittedName>
</protein>
<reference evidence="2 3" key="1">
    <citation type="submission" date="2020-07" db="EMBL/GenBank/DDBJ databases">
        <authorList>
            <person name="Li M."/>
        </authorList>
    </citation>
    <scope>NUCLEOTIDE SEQUENCE [LARGE SCALE GENOMIC DNA]</scope>
    <source>
        <strain evidence="2 3">DSM 23284</strain>
    </source>
</reference>
<dbReference type="GO" id="GO:0033014">
    <property type="term" value="P:tetrapyrrole biosynthetic process"/>
    <property type="evidence" value="ECO:0007669"/>
    <property type="project" value="InterPro"/>
</dbReference>
<comment type="caution">
    <text evidence="2">The sequence shown here is derived from an EMBL/GenBank/DDBJ whole genome shotgun (WGS) entry which is preliminary data.</text>
</comment>
<dbReference type="InterPro" id="IPR036108">
    <property type="entry name" value="4pyrrol_syn_uPrphyn_synt_sf"/>
</dbReference>
<gene>
    <name evidence="2" type="ORF">H1W37_14555</name>
</gene>